<reference evidence="3 4" key="1">
    <citation type="submission" date="2020-10" db="EMBL/GenBank/DDBJ databases">
        <title>Complete genome sequence of Paludibaculum fermentans P105T, a facultatively anaerobic acidobacterium capable of dissimilatory Fe(III) reduction.</title>
        <authorList>
            <person name="Dedysh S.N."/>
            <person name="Beletsky A.V."/>
            <person name="Kulichevskaya I.S."/>
            <person name="Mardanov A.V."/>
            <person name="Ravin N.V."/>
        </authorList>
    </citation>
    <scope>NUCLEOTIDE SEQUENCE [LARGE SCALE GENOMIC DNA]</scope>
    <source>
        <strain evidence="3 4">P105</strain>
    </source>
</reference>
<keyword evidence="3" id="KW-0378">Hydrolase</keyword>
<gene>
    <name evidence="3" type="ORF">IRI77_08600</name>
</gene>
<organism evidence="3 4">
    <name type="scientific">Paludibaculum fermentans</name>
    <dbReference type="NCBI Taxonomy" id="1473598"/>
    <lineage>
        <taxon>Bacteria</taxon>
        <taxon>Pseudomonadati</taxon>
        <taxon>Acidobacteriota</taxon>
        <taxon>Terriglobia</taxon>
        <taxon>Bryobacterales</taxon>
        <taxon>Bryobacteraceae</taxon>
        <taxon>Paludibaculum</taxon>
    </lineage>
</organism>
<accession>A0A7S7NY60</accession>
<evidence type="ECO:0000259" key="1">
    <source>
        <dbReference type="Pfam" id="PF12904"/>
    </source>
</evidence>
<dbReference type="Gene3D" id="3.20.20.80">
    <property type="entry name" value="Glycosidases"/>
    <property type="match status" value="1"/>
</dbReference>
<evidence type="ECO:0000313" key="4">
    <source>
        <dbReference type="Proteomes" id="UP000593892"/>
    </source>
</evidence>
<dbReference type="EMBL" id="CP063849">
    <property type="protein sequence ID" value="QOY91951.1"/>
    <property type="molecule type" value="Genomic_DNA"/>
</dbReference>
<dbReference type="InterPro" id="IPR017853">
    <property type="entry name" value="GH"/>
</dbReference>
<dbReference type="GO" id="GO:0016787">
    <property type="term" value="F:hydrolase activity"/>
    <property type="evidence" value="ECO:0007669"/>
    <property type="project" value="UniProtKB-KW"/>
</dbReference>
<dbReference type="Pfam" id="PF13204">
    <property type="entry name" value="Apiosidase"/>
    <property type="match status" value="1"/>
</dbReference>
<feature type="domain" description="Apiosidase-like catalytic" evidence="2">
    <location>
        <begin position="24"/>
        <end position="356"/>
    </location>
</feature>
<proteinExistence type="predicted"/>
<dbReference type="Pfam" id="PF12904">
    <property type="entry name" value="Collagen_bind_2"/>
    <property type="match status" value="1"/>
</dbReference>
<dbReference type="AlphaFoldDB" id="A0A7S7NY60"/>
<protein>
    <submittedName>
        <fullName evidence="3">Glycoside hydrolase family 140 protein</fullName>
    </submittedName>
</protein>
<sequence>MAGLAGGLVGQPAAPFSHGPLMVSQNHRFLQHKDGTPFFWLGDTGWLLCQQLTREEAEKYLADRKAKGFTVIQVMLLHTAADRNAYGAPALVERDPGRPAEKPGHAQAGYDYWDHVDWVLAAAARHGLYVAMVPAWGTLVKKRELNDQNVAAYAGWLAARYKDRPNVIWMTGGDIQGDVHHEVWRRMGQALRHGDPHHLITFHPFGRTRSATWFHNDPWLDFNMFQSGHQSYEQDTEGPDPKGEDNWRYVAEDYALTPVKPTIDGEPSYEQIPRGLHDKAQPRWNENDCRRYAYWSVFAGAFGHTYGDNSVMQMFKPEDKDPSFTPKKPWYEALDDPGARQMQYLAKLVRSRPFFERVPDQSVVAGENGARYERVAVTRGKAYLFAYTYTGRPFELNLGVLPGEKLMGWWYSPRDGKSKSIGLLKNEGVKRFTPPGTPAEGNDWVLVLDSVQQGFPAPGTVLSGD</sequence>
<dbReference type="KEGG" id="pfer:IRI77_08600"/>
<dbReference type="Proteomes" id="UP000593892">
    <property type="component" value="Chromosome"/>
</dbReference>
<dbReference type="InterPro" id="IPR024749">
    <property type="entry name" value="Collagen-bd_put"/>
</dbReference>
<dbReference type="PANTHER" id="PTHR37836">
    <property type="entry name" value="LMO1036 PROTEIN"/>
    <property type="match status" value="1"/>
</dbReference>
<name>A0A7S7NY60_PALFE</name>
<dbReference type="InterPro" id="IPR025277">
    <property type="entry name" value="Apiosidase-like_cat_dom"/>
</dbReference>
<keyword evidence="4" id="KW-1185">Reference proteome</keyword>
<dbReference type="PANTHER" id="PTHR37836:SF3">
    <property type="entry name" value="ENDOGLUCANASE"/>
    <property type="match status" value="1"/>
</dbReference>
<evidence type="ECO:0000313" key="3">
    <source>
        <dbReference type="EMBL" id="QOY91951.1"/>
    </source>
</evidence>
<evidence type="ECO:0000259" key="2">
    <source>
        <dbReference type="Pfam" id="PF13204"/>
    </source>
</evidence>
<feature type="domain" description="Putative collagen-binding" evidence="1">
    <location>
        <begin position="358"/>
        <end position="449"/>
    </location>
</feature>
<dbReference type="SUPFAM" id="SSF51445">
    <property type="entry name" value="(Trans)glycosidases"/>
    <property type="match status" value="1"/>
</dbReference>